<evidence type="ECO:0000313" key="8">
    <source>
        <dbReference type="Proteomes" id="UP001626550"/>
    </source>
</evidence>
<dbReference type="InterPro" id="IPR016024">
    <property type="entry name" value="ARM-type_fold"/>
</dbReference>
<dbReference type="SUPFAM" id="SSF48371">
    <property type="entry name" value="ARM repeat"/>
    <property type="match status" value="1"/>
</dbReference>
<dbReference type="Gene3D" id="1.25.10.10">
    <property type="entry name" value="Leucine-rich Repeat Variant"/>
    <property type="match status" value="1"/>
</dbReference>
<proteinExistence type="predicted"/>
<dbReference type="InterPro" id="IPR011989">
    <property type="entry name" value="ARM-like"/>
</dbReference>
<feature type="domain" description="ARMC9 CTLH-like" evidence="6">
    <location>
        <begin position="1"/>
        <end position="107"/>
    </location>
</feature>
<dbReference type="InterPro" id="IPR040369">
    <property type="entry name" value="ARMC9"/>
</dbReference>
<dbReference type="InterPro" id="IPR056327">
    <property type="entry name" value="ARMC9_CTLH-like_dom"/>
</dbReference>
<dbReference type="Proteomes" id="UP001626550">
    <property type="component" value="Unassembled WGS sequence"/>
</dbReference>
<dbReference type="AlphaFoldDB" id="A0ABD2PQ27"/>
<keyword evidence="2" id="KW-0970">Cilium biogenesis/degradation</keyword>
<reference evidence="7 8" key="1">
    <citation type="submission" date="2024-11" db="EMBL/GenBank/DDBJ databases">
        <title>Adaptive evolution of stress response genes in parasites aligns with host niche diversity.</title>
        <authorList>
            <person name="Hahn C."/>
            <person name="Resl P."/>
        </authorList>
    </citation>
    <scope>NUCLEOTIDE SEQUENCE [LARGE SCALE GENOMIC DNA]</scope>
    <source>
        <strain evidence="7">EGGRZ-B1_66</strain>
        <tissue evidence="7">Body</tissue>
    </source>
</reference>
<dbReference type="PANTHER" id="PTHR14881:SF4">
    <property type="entry name" value="LISH DOMAIN-CONTAINING PROTEIN ARMC9"/>
    <property type="match status" value="1"/>
</dbReference>
<keyword evidence="3" id="KW-0966">Cell projection</keyword>
<feature type="compositionally biased region" description="Low complexity" evidence="4">
    <location>
        <begin position="675"/>
        <end position="684"/>
    </location>
</feature>
<feature type="region of interest" description="Disordered" evidence="4">
    <location>
        <begin position="519"/>
        <end position="543"/>
    </location>
</feature>
<keyword evidence="8" id="KW-1185">Reference proteome</keyword>
<dbReference type="InterPro" id="IPR048959">
    <property type="entry name" value="ARMC9_ARM_dom"/>
</dbReference>
<evidence type="ECO:0000259" key="5">
    <source>
        <dbReference type="Pfam" id="PF21050"/>
    </source>
</evidence>
<name>A0ABD2PQ27_9PLAT</name>
<dbReference type="Pfam" id="PF23138">
    <property type="entry name" value="CTLH_Armc9"/>
    <property type="match status" value="1"/>
</dbReference>
<protein>
    <submittedName>
        <fullName evidence="7">LisH domain-containing protein armc9</fullName>
    </submittedName>
</protein>
<dbReference type="PANTHER" id="PTHR14881">
    <property type="entry name" value="LISH DOMAIN-CONTAINING PROTEIN ARMC9"/>
    <property type="match status" value="1"/>
</dbReference>
<dbReference type="GO" id="GO:0005813">
    <property type="term" value="C:centrosome"/>
    <property type="evidence" value="ECO:0007669"/>
    <property type="project" value="UniProtKB-SubCell"/>
</dbReference>
<feature type="domain" description="LisH" evidence="5">
    <location>
        <begin position="393"/>
        <end position="513"/>
    </location>
</feature>
<feature type="compositionally biased region" description="Polar residues" evidence="4">
    <location>
        <begin position="612"/>
        <end position="624"/>
    </location>
</feature>
<dbReference type="EMBL" id="JBJKFK010003745">
    <property type="protein sequence ID" value="KAL3309600.1"/>
    <property type="molecule type" value="Genomic_DNA"/>
</dbReference>
<feature type="region of interest" description="Disordered" evidence="4">
    <location>
        <begin position="595"/>
        <end position="698"/>
    </location>
</feature>
<evidence type="ECO:0000313" key="7">
    <source>
        <dbReference type="EMBL" id="KAL3309600.1"/>
    </source>
</evidence>
<evidence type="ECO:0000256" key="3">
    <source>
        <dbReference type="ARBA" id="ARBA00023273"/>
    </source>
</evidence>
<evidence type="ECO:0000259" key="6">
    <source>
        <dbReference type="Pfam" id="PF23138"/>
    </source>
</evidence>
<comment type="caution">
    <text evidence="7">The sequence shown here is derived from an EMBL/GenBank/DDBJ whole genome shotgun (WGS) entry which is preliminary data.</text>
</comment>
<evidence type="ECO:0000256" key="1">
    <source>
        <dbReference type="ARBA" id="ARBA00004120"/>
    </source>
</evidence>
<accession>A0ABD2PQ27</accession>
<evidence type="ECO:0000256" key="4">
    <source>
        <dbReference type="SAM" id="MobiDB-lite"/>
    </source>
</evidence>
<sequence length="698" mass="79227">FFHLWNNLCNAERGLASNKVLKLEFYLRIYFATHTPLPEKKTEAIEGFKHFLETKGAVFSQENEFLPYYALPYVPHPENHPMYKELYSSKWVSSLEERLYTSLKDLITQPQLFNLLDNNPTLVPCSYEPQASIEELKEMEQRLQKTKSRYSKLYSDYQSLISVSTDLVDALEANLRGKKLDEDFLQKICTRLLPNQQHSADTPTQSPRHKEHVNTLRNSISLKDSIADTKLTSSADLTPRHFIKLDFSAVKETLLQDSVINRSLLLQAIRWTLTKSENLLRYKWLEEYISNDLMDLGTINSVDLNTNTNFDGVSWVYKSLSSNEDSLVIEQFSRLLNTLASMSRGRAYLTQSVSILNLMIDRVFAEKEESSVRGNLIGALQKLSLKRSVQGILIERGGISWLVNLLDNSGEDVSDYSLEYAVALMMNLCLRSSGKKSCIPIASRALKVLTDLLGNAESDIIPYINGAIYSILSMEQIRKVALSMDLEGVLRYFIKEGRPEMNRQFEYIIKQLNKEVDGDLAKSQDMTSEDEEDDDDSEDGDSIEMFMDEDDSLEKETGPEFLAGDDLLTAKYMSKDGNRDSLTLTKSIPKASVEMRASKKSFDGTGLMKRPSTPQMSRTKTSSLIKAPTEVQVDKFSMNTESQEITREPLQSHPEYKMAFNSKPRIPRTPDTDGSSPKFGSSSSRMTAHVLLSQDPNQ</sequence>
<evidence type="ECO:0000256" key="2">
    <source>
        <dbReference type="ARBA" id="ARBA00022794"/>
    </source>
</evidence>
<dbReference type="GO" id="GO:0030030">
    <property type="term" value="P:cell projection organization"/>
    <property type="evidence" value="ECO:0007669"/>
    <property type="project" value="UniProtKB-KW"/>
</dbReference>
<gene>
    <name evidence="7" type="primary">ARMC9</name>
    <name evidence="7" type="ORF">Ciccas_011852</name>
</gene>
<dbReference type="Pfam" id="PF21050">
    <property type="entry name" value="ARMC9_ARM"/>
    <property type="match status" value="1"/>
</dbReference>
<comment type="subcellular location">
    <subcellularLocation>
        <location evidence="1">Cytoplasm</location>
        <location evidence="1">Cytoskeleton</location>
        <location evidence="1">Cilium basal body</location>
    </subcellularLocation>
</comment>
<feature type="non-terminal residue" evidence="7">
    <location>
        <position position="1"/>
    </location>
</feature>
<organism evidence="7 8">
    <name type="scientific">Cichlidogyrus casuarinus</name>
    <dbReference type="NCBI Taxonomy" id="1844966"/>
    <lineage>
        <taxon>Eukaryota</taxon>
        <taxon>Metazoa</taxon>
        <taxon>Spiralia</taxon>
        <taxon>Lophotrochozoa</taxon>
        <taxon>Platyhelminthes</taxon>
        <taxon>Monogenea</taxon>
        <taxon>Monopisthocotylea</taxon>
        <taxon>Dactylogyridea</taxon>
        <taxon>Ancyrocephalidae</taxon>
        <taxon>Cichlidogyrus</taxon>
    </lineage>
</organism>
<feature type="compositionally biased region" description="Acidic residues" evidence="4">
    <location>
        <begin position="527"/>
        <end position="543"/>
    </location>
</feature>